<reference evidence="8" key="1">
    <citation type="submission" date="2022-11" db="UniProtKB">
        <authorList>
            <consortium name="WormBaseParasite"/>
        </authorList>
    </citation>
    <scope>IDENTIFICATION</scope>
</reference>
<sequence>MTSSDTGTPDFGTDPQQLRVIAWEHLDLIKFYPTAMFSSWSIRCLLYPMSVIKSRLQLQKQNSVYRGTTHAITDMVKTEGFRGLYRGFWVTLPQIGASFIYSTVYERLRAFLQTEVGISSAALVSAVAGAAASCSTQTIFVPTDIIAQHMMIHNKSAAFVGTDKLTGVAAHLQTDGMAGKRQVAMRIIAAIYHVDGISGFYRGFMSSALLYIPSSMIFWSTYYNMQDLLKHFRHEDSVLLLDQGFSAAIGGITAAIGTNALDVYRIRIQVHRTSYTETLRRMWRYEGKRALTKGLIPRMISNGTYSCAVMLGYESVKKICVLPEYRHLVKW</sequence>
<dbReference type="GO" id="GO:0005739">
    <property type="term" value="C:mitochondrion"/>
    <property type="evidence" value="ECO:0007669"/>
    <property type="project" value="InterPro"/>
</dbReference>
<dbReference type="PANTHER" id="PTHR46314">
    <property type="entry name" value="SOLUTE CARRIER FAMILY 25 MEMBER 44"/>
    <property type="match status" value="1"/>
</dbReference>
<dbReference type="Pfam" id="PF00153">
    <property type="entry name" value="Mito_carr"/>
    <property type="match status" value="3"/>
</dbReference>
<comment type="similarity">
    <text evidence="2 6">Belongs to the mitochondrial carrier (TC 2.A.29) family.</text>
</comment>
<dbReference type="InterPro" id="IPR023395">
    <property type="entry name" value="MCP_dom_sf"/>
</dbReference>
<dbReference type="Gene3D" id="1.50.40.10">
    <property type="entry name" value="Mitochondrial carrier domain"/>
    <property type="match status" value="2"/>
</dbReference>
<evidence type="ECO:0000256" key="4">
    <source>
        <dbReference type="ARBA" id="ARBA00023136"/>
    </source>
</evidence>
<dbReference type="PROSITE" id="PS50920">
    <property type="entry name" value="SOLCAR"/>
    <property type="match status" value="3"/>
</dbReference>
<dbReference type="GO" id="GO:0009083">
    <property type="term" value="P:branched-chain amino acid catabolic process"/>
    <property type="evidence" value="ECO:0007669"/>
    <property type="project" value="InterPro"/>
</dbReference>
<accession>A0A914UMF0</accession>
<dbReference type="InterPro" id="IPR042164">
    <property type="entry name" value="SLC25A44"/>
</dbReference>
<evidence type="ECO:0000256" key="2">
    <source>
        <dbReference type="ARBA" id="ARBA00006375"/>
    </source>
</evidence>
<dbReference type="AlphaFoldDB" id="A0A914UMF0"/>
<feature type="repeat" description="Solcar" evidence="5">
    <location>
        <begin position="120"/>
        <end position="228"/>
    </location>
</feature>
<keyword evidence="7" id="KW-1185">Reference proteome</keyword>
<dbReference type="PANTHER" id="PTHR46314:SF4">
    <property type="entry name" value="SOLUTE CARRIER FAMILY 25 MEMBER 44"/>
    <property type="match status" value="1"/>
</dbReference>
<dbReference type="GO" id="GO:0015658">
    <property type="term" value="F:branched-chain amino acid transmembrane transporter activity"/>
    <property type="evidence" value="ECO:0007669"/>
    <property type="project" value="InterPro"/>
</dbReference>
<feature type="repeat" description="Solcar" evidence="5">
    <location>
        <begin position="238"/>
        <end position="319"/>
    </location>
</feature>
<protein>
    <submittedName>
        <fullName evidence="8">Solute carrier family 25 member 44</fullName>
    </submittedName>
</protein>
<name>A0A914UMF0_9BILA</name>
<evidence type="ECO:0000256" key="1">
    <source>
        <dbReference type="ARBA" id="ARBA00004141"/>
    </source>
</evidence>
<keyword evidence="6" id="KW-0813">Transport</keyword>
<feature type="repeat" description="Solcar" evidence="5">
    <location>
        <begin position="26"/>
        <end position="111"/>
    </location>
</feature>
<dbReference type="InterPro" id="IPR018108">
    <property type="entry name" value="MCP_transmembrane"/>
</dbReference>
<evidence type="ECO:0000256" key="3">
    <source>
        <dbReference type="ARBA" id="ARBA00022692"/>
    </source>
</evidence>
<keyword evidence="3 5" id="KW-0812">Transmembrane</keyword>
<organism evidence="7 8">
    <name type="scientific">Plectus sambesii</name>
    <dbReference type="NCBI Taxonomy" id="2011161"/>
    <lineage>
        <taxon>Eukaryota</taxon>
        <taxon>Metazoa</taxon>
        <taxon>Ecdysozoa</taxon>
        <taxon>Nematoda</taxon>
        <taxon>Chromadorea</taxon>
        <taxon>Plectida</taxon>
        <taxon>Plectina</taxon>
        <taxon>Plectoidea</taxon>
        <taxon>Plectidae</taxon>
        <taxon>Plectus</taxon>
    </lineage>
</organism>
<proteinExistence type="inferred from homology"/>
<dbReference type="Proteomes" id="UP000887566">
    <property type="component" value="Unplaced"/>
</dbReference>
<dbReference type="GO" id="GO:0016020">
    <property type="term" value="C:membrane"/>
    <property type="evidence" value="ECO:0007669"/>
    <property type="project" value="UniProtKB-SubCell"/>
</dbReference>
<comment type="subcellular location">
    <subcellularLocation>
        <location evidence="1">Membrane</location>
        <topology evidence="1">Multi-pass membrane protein</topology>
    </subcellularLocation>
</comment>
<evidence type="ECO:0000313" key="8">
    <source>
        <dbReference type="WBParaSite" id="PSAMB.scaffold1093size36065.g10913.t1"/>
    </source>
</evidence>
<evidence type="ECO:0000256" key="5">
    <source>
        <dbReference type="PROSITE-ProRule" id="PRU00282"/>
    </source>
</evidence>
<keyword evidence="4 5" id="KW-0472">Membrane</keyword>
<dbReference type="SUPFAM" id="SSF103506">
    <property type="entry name" value="Mitochondrial carrier"/>
    <property type="match status" value="1"/>
</dbReference>
<evidence type="ECO:0000313" key="7">
    <source>
        <dbReference type="Proteomes" id="UP000887566"/>
    </source>
</evidence>
<dbReference type="WBParaSite" id="PSAMB.scaffold1093size36065.g10913.t1">
    <property type="protein sequence ID" value="PSAMB.scaffold1093size36065.g10913.t1"/>
    <property type="gene ID" value="PSAMB.scaffold1093size36065.g10913"/>
</dbReference>
<evidence type="ECO:0000256" key="6">
    <source>
        <dbReference type="RuleBase" id="RU000488"/>
    </source>
</evidence>